<sequence>MSLKDGIYTITTSSGGHLVGRHWVEDKSLLPKRVVTLHSVGYTQPKWDVHAVGNGNYKIKTGGSYVGVMPDGHVFAFLLEDMIQGSEWKIQHVPQHGDNAYIITKGDGSEGWTYKDKDRSQACRLFTELLGFHTDSDVV</sequence>
<name>A0A5C2SS30_9APHY</name>
<dbReference type="InterPro" id="IPR031755">
    <property type="entry name" value="Inhibitor_I66"/>
</dbReference>
<dbReference type="Gene3D" id="2.80.10.50">
    <property type="match status" value="1"/>
</dbReference>
<dbReference type="GO" id="GO:0004867">
    <property type="term" value="F:serine-type endopeptidase inhibitor activity"/>
    <property type="evidence" value="ECO:0007669"/>
    <property type="project" value="InterPro"/>
</dbReference>
<dbReference type="OrthoDB" id="2744576at2759"/>
<protein>
    <submittedName>
        <fullName evidence="1">Uncharacterized protein</fullName>
    </submittedName>
</protein>
<dbReference type="Pfam" id="PF16850">
    <property type="entry name" value="Inhibitor_I66"/>
    <property type="match status" value="1"/>
</dbReference>
<accession>A0A5C2SS30</accession>
<keyword evidence="2" id="KW-1185">Reference proteome</keyword>
<evidence type="ECO:0000313" key="1">
    <source>
        <dbReference type="EMBL" id="RPD66161.1"/>
    </source>
</evidence>
<reference evidence="1" key="1">
    <citation type="journal article" date="2018" name="Genome Biol. Evol.">
        <title>Genomics and development of Lentinus tigrinus, a white-rot wood-decaying mushroom with dimorphic fruiting bodies.</title>
        <authorList>
            <person name="Wu B."/>
            <person name="Xu Z."/>
            <person name="Knudson A."/>
            <person name="Carlson A."/>
            <person name="Chen N."/>
            <person name="Kovaka S."/>
            <person name="LaButti K."/>
            <person name="Lipzen A."/>
            <person name="Pennachio C."/>
            <person name="Riley R."/>
            <person name="Schakwitz W."/>
            <person name="Umezawa K."/>
            <person name="Ohm R.A."/>
            <person name="Grigoriev I.V."/>
            <person name="Nagy L.G."/>
            <person name="Gibbons J."/>
            <person name="Hibbett D."/>
        </authorList>
    </citation>
    <scope>NUCLEOTIDE SEQUENCE [LARGE SCALE GENOMIC DNA]</scope>
    <source>
        <strain evidence="1">ALCF2SS1-6</strain>
    </source>
</reference>
<organism evidence="1 2">
    <name type="scientific">Lentinus tigrinus ALCF2SS1-6</name>
    <dbReference type="NCBI Taxonomy" id="1328759"/>
    <lineage>
        <taxon>Eukaryota</taxon>
        <taxon>Fungi</taxon>
        <taxon>Dikarya</taxon>
        <taxon>Basidiomycota</taxon>
        <taxon>Agaricomycotina</taxon>
        <taxon>Agaricomycetes</taxon>
        <taxon>Polyporales</taxon>
        <taxon>Polyporaceae</taxon>
        <taxon>Lentinus</taxon>
    </lineage>
</organism>
<dbReference type="Proteomes" id="UP000313359">
    <property type="component" value="Unassembled WGS sequence"/>
</dbReference>
<dbReference type="AlphaFoldDB" id="A0A5C2SS30"/>
<dbReference type="CDD" id="cd23428">
    <property type="entry name" value="beta-trefoil_Ricin_SPI"/>
    <property type="match status" value="1"/>
</dbReference>
<evidence type="ECO:0000313" key="2">
    <source>
        <dbReference type="Proteomes" id="UP000313359"/>
    </source>
</evidence>
<proteinExistence type="predicted"/>
<gene>
    <name evidence="1" type="ORF">L227DRAFT_134503</name>
</gene>
<dbReference type="STRING" id="1328759.A0A5C2SS30"/>
<dbReference type="EMBL" id="ML122251">
    <property type="protein sequence ID" value="RPD66161.1"/>
    <property type="molecule type" value="Genomic_DNA"/>
</dbReference>